<dbReference type="SUPFAM" id="SSF57701">
    <property type="entry name" value="Zn2/Cys6 DNA-binding domain"/>
    <property type="match status" value="1"/>
</dbReference>
<reference evidence="4" key="1">
    <citation type="submission" date="2022-07" db="EMBL/GenBank/DDBJ databases">
        <title>Fungi with potential for degradation of polypropylene.</title>
        <authorList>
            <person name="Gostincar C."/>
        </authorList>
    </citation>
    <scope>NUCLEOTIDE SEQUENCE</scope>
    <source>
        <strain evidence="4">EXF-13308</strain>
    </source>
</reference>
<sequence>MAFLDSSDQQASPPAVAASGDEFLSIRSACDRCRVHKLKCVVPAASDGRGPCERCTRASLTCVFGRRRRAARLAGYDSNKKSSETGPLHSPITTPASTTAPPCESWADHTGTISTIDNGSNLSVSLGPRTTTAYPGHPWEGPAALCNALDEGPIDFGAEPTAYDCLNPGSGLGNLYVLDADQPLLSLPAQWSPESTALVAPRPTIGSEGSVTSSGLVQELLGLMSEMQQRLRMLEAGPWQHDNGRALDDYPIGTVLYLSQKFGTIAGPVLSAAGGDKRPKAQSPGSDASVDTPTTLLILSGYMWLMRIYSIVLSHFQTHLSRMPGHQQGRALVGNEDTTNPTLQLGELPCASGGLGLVRIHTAVCLLLDSLNKVEEQAGKGGVLARDLVMALLKQDDVMSSSFLQHDSVHLSRKASAVKGLLREKMGL</sequence>
<dbReference type="PROSITE" id="PS00463">
    <property type="entry name" value="ZN2_CY6_FUNGAL_1"/>
    <property type="match status" value="1"/>
</dbReference>
<dbReference type="SMART" id="SM00066">
    <property type="entry name" value="GAL4"/>
    <property type="match status" value="1"/>
</dbReference>
<evidence type="ECO:0000313" key="4">
    <source>
        <dbReference type="EMBL" id="KAJ9150852.1"/>
    </source>
</evidence>
<dbReference type="InterPro" id="IPR050797">
    <property type="entry name" value="Carb_Metab_Trans_Reg"/>
</dbReference>
<evidence type="ECO:0000256" key="2">
    <source>
        <dbReference type="SAM" id="MobiDB-lite"/>
    </source>
</evidence>
<protein>
    <submittedName>
        <fullName evidence="4">Fungal zn(2)-Cys(6) binuclear cluster domain-containing protein</fullName>
    </submittedName>
</protein>
<proteinExistence type="predicted"/>
<evidence type="ECO:0000256" key="1">
    <source>
        <dbReference type="ARBA" id="ARBA00023242"/>
    </source>
</evidence>
<evidence type="ECO:0000313" key="5">
    <source>
        <dbReference type="Proteomes" id="UP001174694"/>
    </source>
</evidence>
<dbReference type="PROSITE" id="PS50048">
    <property type="entry name" value="ZN2_CY6_FUNGAL_2"/>
    <property type="match status" value="1"/>
</dbReference>
<dbReference type="Gene3D" id="4.10.240.10">
    <property type="entry name" value="Zn(2)-C6 fungal-type DNA-binding domain"/>
    <property type="match status" value="1"/>
</dbReference>
<dbReference type="GO" id="GO:0000981">
    <property type="term" value="F:DNA-binding transcription factor activity, RNA polymerase II-specific"/>
    <property type="evidence" value="ECO:0007669"/>
    <property type="project" value="InterPro"/>
</dbReference>
<dbReference type="Proteomes" id="UP001174694">
    <property type="component" value="Unassembled WGS sequence"/>
</dbReference>
<dbReference type="Pfam" id="PF00172">
    <property type="entry name" value="Zn_clus"/>
    <property type="match status" value="1"/>
</dbReference>
<evidence type="ECO:0000259" key="3">
    <source>
        <dbReference type="PROSITE" id="PS50048"/>
    </source>
</evidence>
<keyword evidence="1" id="KW-0539">Nucleus</keyword>
<dbReference type="EMBL" id="JANBVO010000007">
    <property type="protein sequence ID" value="KAJ9150852.1"/>
    <property type="molecule type" value="Genomic_DNA"/>
</dbReference>
<organism evidence="4 5">
    <name type="scientific">Pleurostoma richardsiae</name>
    <dbReference type="NCBI Taxonomy" id="41990"/>
    <lineage>
        <taxon>Eukaryota</taxon>
        <taxon>Fungi</taxon>
        <taxon>Dikarya</taxon>
        <taxon>Ascomycota</taxon>
        <taxon>Pezizomycotina</taxon>
        <taxon>Sordariomycetes</taxon>
        <taxon>Sordariomycetidae</taxon>
        <taxon>Calosphaeriales</taxon>
        <taxon>Pleurostomataceae</taxon>
        <taxon>Pleurostoma</taxon>
    </lineage>
</organism>
<dbReference type="CDD" id="cd00067">
    <property type="entry name" value="GAL4"/>
    <property type="match status" value="1"/>
</dbReference>
<name>A0AA38RLC5_9PEZI</name>
<accession>A0AA38RLC5</accession>
<dbReference type="GO" id="GO:0008270">
    <property type="term" value="F:zinc ion binding"/>
    <property type="evidence" value="ECO:0007669"/>
    <property type="project" value="InterPro"/>
</dbReference>
<feature type="compositionally biased region" description="Low complexity" evidence="2">
    <location>
        <begin position="90"/>
        <end position="102"/>
    </location>
</feature>
<dbReference type="InterPro" id="IPR036864">
    <property type="entry name" value="Zn2-C6_fun-type_DNA-bd_sf"/>
</dbReference>
<dbReference type="AlphaFoldDB" id="A0AA38RLC5"/>
<keyword evidence="5" id="KW-1185">Reference proteome</keyword>
<gene>
    <name evidence="4" type="ORF">NKR23_g3431</name>
</gene>
<dbReference type="InterPro" id="IPR001138">
    <property type="entry name" value="Zn2Cys6_DnaBD"/>
</dbReference>
<feature type="domain" description="Zn(2)-C6 fungal-type" evidence="3">
    <location>
        <begin position="29"/>
        <end position="64"/>
    </location>
</feature>
<feature type="region of interest" description="Disordered" evidence="2">
    <location>
        <begin position="75"/>
        <end position="103"/>
    </location>
</feature>
<comment type="caution">
    <text evidence="4">The sequence shown here is derived from an EMBL/GenBank/DDBJ whole genome shotgun (WGS) entry which is preliminary data.</text>
</comment>
<dbReference type="PANTHER" id="PTHR31668">
    <property type="entry name" value="GLUCOSE TRANSPORT TRANSCRIPTION REGULATOR RGT1-RELATED-RELATED"/>
    <property type="match status" value="1"/>
</dbReference>